<dbReference type="Proteomes" id="UP000542210">
    <property type="component" value="Unassembled WGS sequence"/>
</dbReference>
<accession>A0A7W7G994</accession>
<dbReference type="Gene3D" id="3.30.9.30">
    <property type="match status" value="1"/>
</dbReference>
<organism evidence="4 5">
    <name type="scientific">Sphaerisporangium siamense</name>
    <dbReference type="NCBI Taxonomy" id="795645"/>
    <lineage>
        <taxon>Bacteria</taxon>
        <taxon>Bacillati</taxon>
        <taxon>Actinomycetota</taxon>
        <taxon>Actinomycetes</taxon>
        <taxon>Streptosporangiales</taxon>
        <taxon>Streptosporangiaceae</taxon>
        <taxon>Sphaerisporangium</taxon>
    </lineage>
</organism>
<comment type="caution">
    <text evidence="4">The sequence shown here is derived from an EMBL/GenBank/DDBJ whole genome shotgun (WGS) entry which is preliminary data.</text>
</comment>
<dbReference type="PANTHER" id="PTHR13789:SF309">
    <property type="entry name" value="PUTATIVE (AFU_ORTHOLOGUE AFUA_6G14510)-RELATED"/>
    <property type="match status" value="1"/>
</dbReference>
<evidence type="ECO:0000313" key="4">
    <source>
        <dbReference type="EMBL" id="MBB4700344.1"/>
    </source>
</evidence>
<dbReference type="PANTHER" id="PTHR13789">
    <property type="entry name" value="MONOOXYGENASE"/>
    <property type="match status" value="1"/>
</dbReference>
<dbReference type="EMBL" id="JACHND010000001">
    <property type="protein sequence ID" value="MBB4700344.1"/>
    <property type="molecule type" value="Genomic_DNA"/>
</dbReference>
<dbReference type="SUPFAM" id="SSF51905">
    <property type="entry name" value="FAD/NAD(P)-binding domain"/>
    <property type="match status" value="1"/>
</dbReference>
<dbReference type="SUPFAM" id="SSF54373">
    <property type="entry name" value="FAD-linked reductases, C-terminal domain"/>
    <property type="match status" value="1"/>
</dbReference>
<dbReference type="PRINTS" id="PR00420">
    <property type="entry name" value="RNGMNOXGNASE"/>
</dbReference>
<dbReference type="AlphaFoldDB" id="A0A7W7G994"/>
<keyword evidence="5" id="KW-1185">Reference proteome</keyword>
<protein>
    <submittedName>
        <fullName evidence="4">2-polyprenyl-6-methoxyphenol hydroxylase-like FAD-dependent oxidoreductase</fullName>
    </submittedName>
</protein>
<dbReference type="RefSeq" id="WP_184878466.1">
    <property type="nucleotide sequence ID" value="NZ_BOOV01000030.1"/>
</dbReference>
<evidence type="ECO:0000256" key="2">
    <source>
        <dbReference type="ARBA" id="ARBA00023033"/>
    </source>
</evidence>
<dbReference type="InterPro" id="IPR036188">
    <property type="entry name" value="FAD/NAD-bd_sf"/>
</dbReference>
<dbReference type="InterPro" id="IPR050493">
    <property type="entry name" value="FAD-dep_Monooxygenase_BioMet"/>
</dbReference>
<feature type="domain" description="2,6-dihydroxypyridine 3-monooxygenase substrate binding" evidence="3">
    <location>
        <begin position="104"/>
        <end position="166"/>
    </location>
</feature>
<dbReference type="GO" id="GO:0004497">
    <property type="term" value="F:monooxygenase activity"/>
    <property type="evidence" value="ECO:0007669"/>
    <property type="project" value="UniProtKB-KW"/>
</dbReference>
<reference evidence="4 5" key="1">
    <citation type="submission" date="2020-08" db="EMBL/GenBank/DDBJ databases">
        <title>Sequencing the genomes of 1000 actinobacteria strains.</title>
        <authorList>
            <person name="Klenk H.-P."/>
        </authorList>
    </citation>
    <scope>NUCLEOTIDE SEQUENCE [LARGE SCALE GENOMIC DNA]</scope>
    <source>
        <strain evidence="4 5">DSM 45784</strain>
    </source>
</reference>
<evidence type="ECO:0000259" key="3">
    <source>
        <dbReference type="Pfam" id="PF22607"/>
    </source>
</evidence>
<dbReference type="Gene3D" id="3.50.50.60">
    <property type="entry name" value="FAD/NAD(P)-binding domain"/>
    <property type="match status" value="1"/>
</dbReference>
<dbReference type="Pfam" id="PF22607">
    <property type="entry name" value="FAD_binding-like"/>
    <property type="match status" value="1"/>
</dbReference>
<proteinExistence type="predicted"/>
<dbReference type="InterPro" id="IPR054707">
    <property type="entry name" value="DhpH_subs-bd"/>
</dbReference>
<name>A0A7W7G994_9ACTN</name>
<evidence type="ECO:0000256" key="1">
    <source>
        <dbReference type="ARBA" id="ARBA00023002"/>
    </source>
</evidence>
<evidence type="ECO:0000313" key="5">
    <source>
        <dbReference type="Proteomes" id="UP000542210"/>
    </source>
</evidence>
<keyword evidence="2" id="KW-0503">Monooxygenase</keyword>
<gene>
    <name evidence="4" type="ORF">BJ982_001888</name>
</gene>
<sequence length="340" mass="37357">MPFVSNVERNWVVEAGGGESRLIWRQHLPAAFTNWGLLWQGVRAAVPDGVYRAGVTVTDVRAGDDGVEIGFADGPPERFDLVIGADGYQSRLRRLVHPRSRLSYAGYVLWRGTCEEHLLTDPVLRELILHGAVTTCFDGGHAILYRIPAGYSGTSADGGLLNWGIYGRPPEWFALRGEAWVPPGRVDGDLAGHLVRLVDERLSGGWRRLVRRTGTPRLAIQPIFDLTMPSYVSGRVLLMGDAGTVARPHTGAGAVKALRDAIALGRIAREHDDWRRVFAAYDAERRAEGNATVELGRRLGHAQVERTPDWAGMTPAAFQEWVRDTVAGGSRYLYTELGDG</sequence>
<keyword evidence="1" id="KW-0560">Oxidoreductase</keyword>